<sequence length="238" mass="27158">MERAKVANRNEFGRKKRKSDNGEAMKMRNEKRKEKEDKNISGNLRFYVSSENDKVEIFDMIDRAKLLLSERVSLVSNAMILRDVFQFYLSNNGGAPDQQNEGETESFKPYLRSPRDNCMEDICLISESSLKNLVASIRVEIDSFDTFGHVQKLTLKCKDMHTIKIDTSSRLPGGKFLVNLRVLHGIYSSGLRYAQYERFAKYAGIGVIPESAFHEVQDMFCDVTDDAVKESVSDALDD</sequence>
<dbReference type="EMBL" id="VSWD01000011">
    <property type="protein sequence ID" value="KAK3087306.1"/>
    <property type="molecule type" value="Genomic_DNA"/>
</dbReference>
<dbReference type="AlphaFoldDB" id="A0AA88XTQ4"/>
<protein>
    <submittedName>
        <fullName evidence="2">Uncharacterized protein</fullName>
    </submittedName>
</protein>
<feature type="compositionally biased region" description="Basic and acidic residues" evidence="1">
    <location>
        <begin position="19"/>
        <end position="36"/>
    </location>
</feature>
<evidence type="ECO:0000313" key="3">
    <source>
        <dbReference type="Proteomes" id="UP001186944"/>
    </source>
</evidence>
<dbReference type="Proteomes" id="UP001186944">
    <property type="component" value="Unassembled WGS sequence"/>
</dbReference>
<evidence type="ECO:0000313" key="2">
    <source>
        <dbReference type="EMBL" id="KAK3087306.1"/>
    </source>
</evidence>
<proteinExistence type="predicted"/>
<comment type="caution">
    <text evidence="2">The sequence shown here is derived from an EMBL/GenBank/DDBJ whole genome shotgun (WGS) entry which is preliminary data.</text>
</comment>
<evidence type="ECO:0000256" key="1">
    <source>
        <dbReference type="SAM" id="MobiDB-lite"/>
    </source>
</evidence>
<name>A0AA88XTQ4_PINIB</name>
<gene>
    <name evidence="2" type="ORF">FSP39_004483</name>
</gene>
<accession>A0AA88XTQ4</accession>
<feature type="region of interest" description="Disordered" evidence="1">
    <location>
        <begin position="1"/>
        <end position="36"/>
    </location>
</feature>
<organism evidence="2 3">
    <name type="scientific">Pinctada imbricata</name>
    <name type="common">Atlantic pearl-oyster</name>
    <name type="synonym">Pinctada martensii</name>
    <dbReference type="NCBI Taxonomy" id="66713"/>
    <lineage>
        <taxon>Eukaryota</taxon>
        <taxon>Metazoa</taxon>
        <taxon>Spiralia</taxon>
        <taxon>Lophotrochozoa</taxon>
        <taxon>Mollusca</taxon>
        <taxon>Bivalvia</taxon>
        <taxon>Autobranchia</taxon>
        <taxon>Pteriomorphia</taxon>
        <taxon>Pterioida</taxon>
        <taxon>Pterioidea</taxon>
        <taxon>Pteriidae</taxon>
        <taxon>Pinctada</taxon>
    </lineage>
</organism>
<reference evidence="2" key="1">
    <citation type="submission" date="2019-08" db="EMBL/GenBank/DDBJ databases">
        <title>The improved chromosome-level genome for the pearl oyster Pinctada fucata martensii using PacBio sequencing and Hi-C.</title>
        <authorList>
            <person name="Zheng Z."/>
        </authorList>
    </citation>
    <scope>NUCLEOTIDE SEQUENCE</scope>
    <source>
        <strain evidence="2">ZZ-2019</strain>
        <tissue evidence="2">Adductor muscle</tissue>
    </source>
</reference>
<keyword evidence="3" id="KW-1185">Reference proteome</keyword>